<comment type="caution">
    <text evidence="2">The sequence shown here is derived from an EMBL/GenBank/DDBJ whole genome shotgun (WGS) entry which is preliminary data.</text>
</comment>
<feature type="compositionally biased region" description="Low complexity" evidence="1">
    <location>
        <begin position="538"/>
        <end position="550"/>
    </location>
</feature>
<dbReference type="EMBL" id="JAAAID010000063">
    <property type="protein sequence ID" value="KAG0023287.1"/>
    <property type="molecule type" value="Genomic_DNA"/>
</dbReference>
<organism evidence="2 3">
    <name type="scientific">Entomortierella chlamydospora</name>
    <dbReference type="NCBI Taxonomy" id="101097"/>
    <lineage>
        <taxon>Eukaryota</taxon>
        <taxon>Fungi</taxon>
        <taxon>Fungi incertae sedis</taxon>
        <taxon>Mucoromycota</taxon>
        <taxon>Mortierellomycotina</taxon>
        <taxon>Mortierellomycetes</taxon>
        <taxon>Mortierellales</taxon>
        <taxon>Mortierellaceae</taxon>
        <taxon>Entomortierella</taxon>
    </lineage>
</organism>
<dbReference type="Proteomes" id="UP000703661">
    <property type="component" value="Unassembled WGS sequence"/>
</dbReference>
<reference evidence="2" key="1">
    <citation type="journal article" date="2020" name="Fungal Divers.">
        <title>Resolving the Mortierellaceae phylogeny through synthesis of multi-gene phylogenetics and phylogenomics.</title>
        <authorList>
            <person name="Vandepol N."/>
            <person name="Liber J."/>
            <person name="Desiro A."/>
            <person name="Na H."/>
            <person name="Kennedy M."/>
            <person name="Barry K."/>
            <person name="Grigoriev I.V."/>
            <person name="Miller A.N."/>
            <person name="O'Donnell K."/>
            <person name="Stajich J.E."/>
            <person name="Bonito G."/>
        </authorList>
    </citation>
    <scope>NUCLEOTIDE SEQUENCE</scope>
    <source>
        <strain evidence="2">NRRL 2769</strain>
    </source>
</reference>
<evidence type="ECO:0000313" key="2">
    <source>
        <dbReference type="EMBL" id="KAG0023287.1"/>
    </source>
</evidence>
<dbReference type="SUPFAM" id="SSF81383">
    <property type="entry name" value="F-box domain"/>
    <property type="match status" value="1"/>
</dbReference>
<proteinExistence type="predicted"/>
<dbReference type="PANTHER" id="PTHR16134">
    <property type="entry name" value="F-BOX/TPR REPEAT PROTEIN POF3"/>
    <property type="match status" value="1"/>
</dbReference>
<feature type="region of interest" description="Disordered" evidence="1">
    <location>
        <begin position="538"/>
        <end position="602"/>
    </location>
</feature>
<evidence type="ECO:0000256" key="1">
    <source>
        <dbReference type="SAM" id="MobiDB-lite"/>
    </source>
</evidence>
<dbReference type="AlphaFoldDB" id="A0A9P6N482"/>
<dbReference type="SUPFAM" id="SSF52047">
    <property type="entry name" value="RNI-like"/>
    <property type="match status" value="1"/>
</dbReference>
<evidence type="ECO:0000313" key="3">
    <source>
        <dbReference type="Proteomes" id="UP000703661"/>
    </source>
</evidence>
<name>A0A9P6N482_9FUNG</name>
<dbReference type="InterPro" id="IPR036047">
    <property type="entry name" value="F-box-like_dom_sf"/>
</dbReference>
<dbReference type="Gene3D" id="3.80.10.10">
    <property type="entry name" value="Ribonuclease Inhibitor"/>
    <property type="match status" value="1"/>
</dbReference>
<dbReference type="InterPro" id="IPR032675">
    <property type="entry name" value="LRR_dom_sf"/>
</dbReference>
<protein>
    <recommendedName>
        <fullName evidence="4">F-box domain-containing protein</fullName>
    </recommendedName>
</protein>
<keyword evidence="3" id="KW-1185">Reference proteome</keyword>
<dbReference type="PANTHER" id="PTHR16134:SF119">
    <property type="entry name" value="AT02038P-RELATED"/>
    <property type="match status" value="1"/>
</dbReference>
<dbReference type="OrthoDB" id="2366519at2759"/>
<evidence type="ECO:0008006" key="4">
    <source>
        <dbReference type="Google" id="ProtNLM"/>
    </source>
</evidence>
<accession>A0A9P6N482</accession>
<feature type="compositionally biased region" description="Basic and acidic residues" evidence="1">
    <location>
        <begin position="590"/>
        <end position="602"/>
    </location>
</feature>
<gene>
    <name evidence="2" type="ORF">BGZ80_009857</name>
</gene>
<sequence length="659" mass="74216">MTTTVPIFEIPHIVDLIATNLPLTSIRNCNLVCRDWHQTFSRHIWKDIFFGRKCSVKQVQFNSEVRRSLKSSAPYVSSLTTYYASLFWLLQLDPPKNKYARKLDRWNALTPQEQEQRKNKAKEKAFEAKSLKYLLEITATDSQLPIEITAHSAVQTPTTQLLSSSPSSPEHIFQPYTFSHLTTLRSLGAETSNPYIFDMLAIVEASPRLVTLEIKHFVLRDAYISRLATVIGAHPSLKEFSLTPKKYINDRNFLLLLQSFSRLERLTLHCNLPIGKIDPTMAVKDPLPITTTSLTYLDLGETLLWTTENVLVVPFLERSPKLKRILFPRYFKDGKDRGISSTIKTHLHDLCHLDFSNTRVEERIIAAVIRACHVLESFKGKGGFYLRNDVVDALLEPRHTMTLKSICFVSCPNISGTQLQRILRSCPNLDVFHAMDMDHTWHCLGSDPVIRVTDLKANPGWACHGLRVLALQYAETDEELFPKVIYDQISELEQLEVLFIKRFALPTPVATPVLRPTPAPTLAVTTVPAATEVVPDIAVGSSTTESTTSPASPPSGELARTTSEAAIATPSDDSEAPLASDSAQLQNSDRNNDNSSKEDKLELSKYTAKEKNLAEGLARFHSLQKLRVLDLTNLYQYFHEGQRGELKAAIPTLGWVYLY</sequence>